<feature type="compositionally biased region" description="Polar residues" evidence="5">
    <location>
        <begin position="281"/>
        <end position="291"/>
    </location>
</feature>
<evidence type="ECO:0000256" key="3">
    <source>
        <dbReference type="ARBA" id="ARBA00019539"/>
    </source>
</evidence>
<gene>
    <name evidence="6" type="primary">IML2</name>
    <name evidence="6" type="ORF">VE01_00260</name>
</gene>
<organism evidence="6 7">
    <name type="scientific">Pseudogymnoascus verrucosus</name>
    <dbReference type="NCBI Taxonomy" id="342668"/>
    <lineage>
        <taxon>Eukaryota</taxon>
        <taxon>Fungi</taxon>
        <taxon>Dikarya</taxon>
        <taxon>Ascomycota</taxon>
        <taxon>Pezizomycotina</taxon>
        <taxon>Leotiomycetes</taxon>
        <taxon>Thelebolales</taxon>
        <taxon>Thelebolaceae</taxon>
        <taxon>Pseudogymnoascus</taxon>
    </lineage>
</organism>
<dbReference type="PANTHER" id="PTHR31859">
    <property type="entry name" value="TETRATRICOPEPTIDE REPEAT PROTEIN 39 FAMILY MEMBER"/>
    <property type="match status" value="1"/>
</dbReference>
<evidence type="ECO:0000313" key="7">
    <source>
        <dbReference type="Proteomes" id="UP000091956"/>
    </source>
</evidence>
<dbReference type="GO" id="GO:0005741">
    <property type="term" value="C:mitochondrial outer membrane"/>
    <property type="evidence" value="ECO:0007669"/>
    <property type="project" value="TreeGrafter"/>
</dbReference>
<proteinExistence type="predicted"/>
<evidence type="ECO:0000256" key="2">
    <source>
        <dbReference type="ARBA" id="ARBA00018424"/>
    </source>
</evidence>
<comment type="function">
    <text evidence="4">Inclusion body (IB) resident protein that interacts strongly with lipid droplet (LD) proteins. Involved in LD-mediated IB clearing after protein folding stress, probably by enabling access to the IBs of an LD-stored soluble sterol derivative that acts as a chaperone in inclusion clearing.</text>
</comment>
<name>A0A2P2SXT8_9PEZI</name>
<evidence type="ECO:0000256" key="4">
    <source>
        <dbReference type="ARBA" id="ARBA00043897"/>
    </source>
</evidence>
<keyword evidence="7" id="KW-1185">Reference proteome</keyword>
<dbReference type="PANTHER" id="PTHR31859:SF1">
    <property type="entry name" value="TETRATRICOPEPTIDE REPEAT PROTEIN 39C"/>
    <property type="match status" value="1"/>
</dbReference>
<dbReference type="GO" id="GO:0005829">
    <property type="term" value="C:cytosol"/>
    <property type="evidence" value="ECO:0007669"/>
    <property type="project" value="TreeGrafter"/>
</dbReference>
<reference evidence="7" key="2">
    <citation type="journal article" date="2018" name="Nat. Commun.">
        <title>Extreme sensitivity to ultraviolet light in the fungal pathogen causing white-nose syndrome of bats.</title>
        <authorList>
            <person name="Palmer J.M."/>
            <person name="Drees K.P."/>
            <person name="Foster J.T."/>
            <person name="Lindner D.L."/>
        </authorList>
    </citation>
    <scope>NUCLEOTIDE SEQUENCE [LARGE SCALE GENOMIC DNA]</scope>
    <source>
        <strain evidence="7">UAMH 10579</strain>
    </source>
</reference>
<sequence length="730" mass="82222">MVGLGWLRGGAKSEPVTSPKTPADELKQLEHALAAVIWIMSDDVDAADNALHEETSSFHYLGRGVTQFLRSVLGFEQDVMKEASNRLAAAEASSWADLKRAQKDHKSYQSRLYSPGAEYALCYAESQMMSAVVGVLNESLTESIKGFYKLRKAYFTLDSIMQEEAAFMRKQRGEQSTSNGDAPRRPSMPGSFDEGEFTDLTDSRDVSQTNLAAKGAELVEKQSPDDSDLEFLDADESKAGIETTANYLGHTISNEEFELRAANASAGTKNGEKEGEMLRTPTVTSAKSKASSHQAPEAEFFANPMDLFIHSGTNLCYGLVLLIISMVPPAFNKLLYIIGFQGDRGRGIRLLWQATKFDNINGAVAGLVLLSYYNAVVGFCDIVLTDKDAREDDSTAFSMAKCNDLIETMKSRYPTSRLWRLEEARKEATNHNLKGAIQILNNNQDSKTKQILALNMFEKSLCSMSLHEFELCTESFVECTTLNSWSHPLYIFAAGSAQVELYRKHRISNPELAKKHKDRATGLLRKAPTLTGKRRFMAKQLPFDIYVARKVQKWEEREKEWKVDLVDAIGVSPLEEIIYLWNGYKRMRPEELQVSLQTLNWDNATHPEKFKADMDEVGLQALMHGAVLRYLGKFTEARQLLTENIVSRDKNVFKGHLYDDWNCPSAYYEMAVISWMERDLPGMDSKAKLVECEQWLNKVAKWETSYVLDARIGMKVTTGLDTIKRCRPRV</sequence>
<dbReference type="OrthoDB" id="2154985at2759"/>
<dbReference type="Pfam" id="PF10300">
    <property type="entry name" value="Iml2-TPR_39"/>
    <property type="match status" value="1"/>
</dbReference>
<dbReference type="EMBL" id="KV460206">
    <property type="protein sequence ID" value="OBU01640.1"/>
    <property type="molecule type" value="Genomic_DNA"/>
</dbReference>
<accession>A0A2P2SXT8</accession>
<dbReference type="GO" id="GO:0005634">
    <property type="term" value="C:nucleus"/>
    <property type="evidence" value="ECO:0007669"/>
    <property type="project" value="TreeGrafter"/>
</dbReference>
<feature type="region of interest" description="Disordered" evidence="5">
    <location>
        <begin position="265"/>
        <end position="291"/>
    </location>
</feature>
<dbReference type="RefSeq" id="XP_018135372.1">
    <property type="nucleotide sequence ID" value="XM_018269792.2"/>
</dbReference>
<evidence type="ECO:0000256" key="5">
    <source>
        <dbReference type="SAM" id="MobiDB-lite"/>
    </source>
</evidence>
<dbReference type="GeneID" id="28833646"/>
<evidence type="ECO:0000313" key="6">
    <source>
        <dbReference type="EMBL" id="OBU01640.1"/>
    </source>
</evidence>
<feature type="region of interest" description="Disordered" evidence="5">
    <location>
        <begin position="168"/>
        <end position="204"/>
    </location>
</feature>
<feature type="region of interest" description="Disordered" evidence="5">
    <location>
        <begin position="1"/>
        <end position="23"/>
    </location>
</feature>
<dbReference type="AlphaFoldDB" id="A0A2P2SXT8"/>
<dbReference type="InterPro" id="IPR019412">
    <property type="entry name" value="IML2/TPR_39"/>
</dbReference>
<dbReference type="Proteomes" id="UP000091956">
    <property type="component" value="Unassembled WGS sequence"/>
</dbReference>
<reference evidence="6 7" key="1">
    <citation type="submission" date="2016-03" db="EMBL/GenBank/DDBJ databases">
        <title>Comparative genomics of Pseudogymnoascus destructans, the fungus causing white-nose syndrome of bats.</title>
        <authorList>
            <person name="Palmer J.M."/>
            <person name="Drees K.P."/>
            <person name="Foster J.T."/>
            <person name="Lindner D.L."/>
        </authorList>
    </citation>
    <scope>NUCLEOTIDE SEQUENCE [LARGE SCALE GENOMIC DNA]</scope>
    <source>
        <strain evidence="6 7">UAMH 10579</strain>
    </source>
</reference>
<evidence type="ECO:0000256" key="1">
    <source>
        <dbReference type="ARBA" id="ARBA00011408"/>
    </source>
</evidence>
<comment type="subunit">
    <text evidence="1">Interacts with lipid droplet proteins.</text>
</comment>
<protein>
    <recommendedName>
        <fullName evidence="2">Inclusion body clearance protein IML2</fullName>
    </recommendedName>
    <alternativeName>
        <fullName evidence="3">Inclusion body clearance protein iml2</fullName>
    </alternativeName>
</protein>